<comment type="caution">
    <text evidence="1">The sequence shown here is derived from an EMBL/GenBank/DDBJ whole genome shotgun (WGS) entry which is preliminary data.</text>
</comment>
<keyword evidence="2" id="KW-1185">Reference proteome</keyword>
<dbReference type="Proteomes" id="UP001140066">
    <property type="component" value="Unassembled WGS sequence"/>
</dbReference>
<evidence type="ECO:0000313" key="2">
    <source>
        <dbReference type="Proteomes" id="UP001140066"/>
    </source>
</evidence>
<protein>
    <submittedName>
        <fullName evidence="1">Uncharacterized protein</fullName>
    </submittedName>
</protein>
<name>A0ACC1KND9_9FUNG</name>
<evidence type="ECO:0000313" key="1">
    <source>
        <dbReference type="EMBL" id="KAJ2792059.1"/>
    </source>
</evidence>
<dbReference type="EMBL" id="JANBUK010000060">
    <property type="protein sequence ID" value="KAJ2792059.1"/>
    <property type="molecule type" value="Genomic_DNA"/>
</dbReference>
<accession>A0ACC1KND9</accession>
<proteinExistence type="predicted"/>
<sequence>MNTSTVSAEYTDAADASTAFAMTENASGGNLADILERMQGQLNARLTAMMAAEKNNQESETPLSSAEEDSDSANN</sequence>
<organism evidence="1 2">
    <name type="scientific">Coemansia linderi</name>
    <dbReference type="NCBI Taxonomy" id="2663919"/>
    <lineage>
        <taxon>Eukaryota</taxon>
        <taxon>Fungi</taxon>
        <taxon>Fungi incertae sedis</taxon>
        <taxon>Zoopagomycota</taxon>
        <taxon>Kickxellomycotina</taxon>
        <taxon>Kickxellomycetes</taxon>
        <taxon>Kickxellales</taxon>
        <taxon>Kickxellaceae</taxon>
        <taxon>Coemansia</taxon>
    </lineage>
</organism>
<reference evidence="1" key="1">
    <citation type="submission" date="2022-07" db="EMBL/GenBank/DDBJ databases">
        <title>Phylogenomic reconstructions and comparative analyses of Kickxellomycotina fungi.</title>
        <authorList>
            <person name="Reynolds N.K."/>
            <person name="Stajich J.E."/>
            <person name="Barry K."/>
            <person name="Grigoriev I.V."/>
            <person name="Crous P."/>
            <person name="Smith M.E."/>
        </authorList>
    </citation>
    <scope>NUCLEOTIDE SEQUENCE</scope>
    <source>
        <strain evidence="1">BCRC 34191</strain>
    </source>
</reference>
<gene>
    <name evidence="1" type="ORF">GGI18_000690</name>
</gene>